<evidence type="ECO:0000256" key="4">
    <source>
        <dbReference type="ARBA" id="ARBA00010899"/>
    </source>
</evidence>
<evidence type="ECO:0000256" key="10">
    <source>
        <dbReference type="ARBA" id="ARBA00022840"/>
    </source>
</evidence>
<evidence type="ECO:0000256" key="7">
    <source>
        <dbReference type="ARBA" id="ARBA00022723"/>
    </source>
</evidence>
<comment type="cofactor">
    <cofactor evidence="2">
        <name>Mg(2+)</name>
        <dbReference type="ChEBI" id="CHEBI:18420"/>
    </cofactor>
</comment>
<dbReference type="InterPro" id="IPR027640">
    <property type="entry name" value="Kinesin-like_fam"/>
</dbReference>
<proteinExistence type="inferred from homology"/>
<dbReference type="PROSITE" id="PS50021">
    <property type="entry name" value="CH"/>
    <property type="match status" value="1"/>
</dbReference>
<dbReference type="Pfam" id="PF00225">
    <property type="entry name" value="Kinesin"/>
    <property type="match status" value="1"/>
</dbReference>
<evidence type="ECO:0000256" key="9">
    <source>
        <dbReference type="ARBA" id="ARBA00022801"/>
    </source>
</evidence>
<keyword evidence="25" id="KW-1185">Reference proteome</keyword>
<dbReference type="EC" id="3.1.3.16" evidence="5"/>
<evidence type="ECO:0000256" key="18">
    <source>
        <dbReference type="PROSITE-ProRule" id="PRU00283"/>
    </source>
</evidence>
<accession>A0A6A4KDJ7</accession>
<evidence type="ECO:0000256" key="17">
    <source>
        <dbReference type="ARBA" id="ARBA00048336"/>
    </source>
</evidence>
<dbReference type="InterPro" id="IPR036457">
    <property type="entry name" value="PPM-type-like_dom_sf"/>
</dbReference>
<evidence type="ECO:0000256" key="1">
    <source>
        <dbReference type="ARBA" id="ARBA00001936"/>
    </source>
</evidence>
<feature type="domain" description="PPM-type phosphatase" evidence="23">
    <location>
        <begin position="1077"/>
        <end position="1334"/>
    </location>
</feature>
<dbReference type="GO" id="GO:0016887">
    <property type="term" value="F:ATP hydrolysis activity"/>
    <property type="evidence" value="ECO:0007669"/>
    <property type="project" value="UniProtKB-ARBA"/>
</dbReference>
<evidence type="ECO:0000313" key="25">
    <source>
        <dbReference type="Proteomes" id="UP000428333"/>
    </source>
</evidence>
<dbReference type="GO" id="GO:0005874">
    <property type="term" value="C:microtubule"/>
    <property type="evidence" value="ECO:0007669"/>
    <property type="project" value="UniProtKB-KW"/>
</dbReference>
<dbReference type="SUPFAM" id="SSF47576">
    <property type="entry name" value="Calponin-homology domain, CH-domain"/>
    <property type="match status" value="1"/>
</dbReference>
<evidence type="ECO:0000256" key="14">
    <source>
        <dbReference type="ARBA" id="ARBA00023175"/>
    </source>
</evidence>
<gene>
    <name evidence="24" type="ORF">C3L33_21469</name>
</gene>
<dbReference type="GO" id="GO:0004722">
    <property type="term" value="F:protein serine/threonine phosphatase activity"/>
    <property type="evidence" value="ECO:0007669"/>
    <property type="project" value="UniProtKB-EC"/>
</dbReference>
<dbReference type="FunFam" id="3.40.850.10:FF:000045">
    <property type="entry name" value="Kinesin-like protein KIN-14I isoform A"/>
    <property type="match status" value="1"/>
</dbReference>
<keyword evidence="7" id="KW-0479">Metal-binding</keyword>
<feature type="compositionally biased region" description="Basic and acidic residues" evidence="20">
    <location>
        <begin position="919"/>
        <end position="930"/>
    </location>
</feature>
<dbReference type="Pfam" id="PF00481">
    <property type="entry name" value="PP2C"/>
    <property type="match status" value="1"/>
</dbReference>
<dbReference type="PRINTS" id="PR00380">
    <property type="entry name" value="KINESINHEAVY"/>
</dbReference>
<dbReference type="SMART" id="SM00033">
    <property type="entry name" value="CH"/>
    <property type="match status" value="1"/>
</dbReference>
<evidence type="ECO:0000256" key="6">
    <source>
        <dbReference type="ARBA" id="ARBA00022701"/>
    </source>
</evidence>
<dbReference type="InterPro" id="IPR036961">
    <property type="entry name" value="Kinesin_motor_dom_sf"/>
</dbReference>
<dbReference type="SUPFAM" id="SSF52540">
    <property type="entry name" value="P-loop containing nucleoside triphosphate hydrolases"/>
    <property type="match status" value="1"/>
</dbReference>
<comment type="similarity">
    <text evidence="3">Belongs to the PP2C family.</text>
</comment>
<comment type="catalytic activity">
    <reaction evidence="17">
        <text>O-phospho-L-threonyl-[protein] + H2O = L-threonyl-[protein] + phosphate</text>
        <dbReference type="Rhea" id="RHEA:47004"/>
        <dbReference type="Rhea" id="RHEA-COMP:11060"/>
        <dbReference type="Rhea" id="RHEA-COMP:11605"/>
        <dbReference type="ChEBI" id="CHEBI:15377"/>
        <dbReference type="ChEBI" id="CHEBI:30013"/>
        <dbReference type="ChEBI" id="CHEBI:43474"/>
        <dbReference type="ChEBI" id="CHEBI:61977"/>
        <dbReference type="EC" id="3.1.3.16"/>
    </reaction>
</comment>
<keyword evidence="11" id="KW-0460">Magnesium</keyword>
<evidence type="ECO:0000256" key="19">
    <source>
        <dbReference type="SAM" id="Coils"/>
    </source>
</evidence>
<evidence type="ECO:0000256" key="11">
    <source>
        <dbReference type="ARBA" id="ARBA00022842"/>
    </source>
</evidence>
<evidence type="ECO:0000256" key="2">
    <source>
        <dbReference type="ARBA" id="ARBA00001946"/>
    </source>
</evidence>
<dbReference type="PROSITE" id="PS50067">
    <property type="entry name" value="KINESIN_MOTOR_2"/>
    <property type="match status" value="1"/>
</dbReference>
<dbReference type="InterPro" id="IPR019821">
    <property type="entry name" value="Kinesin_motor_CS"/>
</dbReference>
<dbReference type="PANTHER" id="PTHR47972">
    <property type="entry name" value="KINESIN-LIKE PROTEIN KLP-3"/>
    <property type="match status" value="1"/>
</dbReference>
<evidence type="ECO:0000256" key="16">
    <source>
        <dbReference type="ARBA" id="ARBA00047761"/>
    </source>
</evidence>
<organism evidence="24 25">
    <name type="scientific">Rhododendron williamsianum</name>
    <dbReference type="NCBI Taxonomy" id="262921"/>
    <lineage>
        <taxon>Eukaryota</taxon>
        <taxon>Viridiplantae</taxon>
        <taxon>Streptophyta</taxon>
        <taxon>Embryophyta</taxon>
        <taxon>Tracheophyta</taxon>
        <taxon>Spermatophyta</taxon>
        <taxon>Magnoliopsida</taxon>
        <taxon>eudicotyledons</taxon>
        <taxon>Gunneridae</taxon>
        <taxon>Pentapetalae</taxon>
        <taxon>asterids</taxon>
        <taxon>Ericales</taxon>
        <taxon>Ericaceae</taxon>
        <taxon>Ericoideae</taxon>
        <taxon>Rhodoreae</taxon>
        <taxon>Rhododendron</taxon>
    </lineage>
</organism>
<dbReference type="InterPro" id="IPR001932">
    <property type="entry name" value="PPM-type_phosphatase-like_dom"/>
</dbReference>
<keyword evidence="15" id="KW-0464">Manganese</keyword>
<keyword evidence="13 19" id="KW-0175">Coiled coil</keyword>
<evidence type="ECO:0000313" key="24">
    <source>
        <dbReference type="EMBL" id="KAE9446636.1"/>
    </source>
</evidence>
<dbReference type="InterPro" id="IPR001752">
    <property type="entry name" value="Kinesin_motor_dom"/>
</dbReference>
<dbReference type="Pfam" id="PF00307">
    <property type="entry name" value="CH"/>
    <property type="match status" value="1"/>
</dbReference>
<dbReference type="OrthoDB" id="3176171at2759"/>
<feature type="domain" description="Kinesin motor" evidence="22">
    <location>
        <begin position="396"/>
        <end position="723"/>
    </location>
</feature>
<keyword evidence="9" id="KW-0378">Hydrolase</keyword>
<evidence type="ECO:0000256" key="15">
    <source>
        <dbReference type="ARBA" id="ARBA00023211"/>
    </source>
</evidence>
<keyword evidence="14 18" id="KW-0505">Motor protein</keyword>
<comment type="cofactor">
    <cofactor evidence="1">
        <name>Mn(2+)</name>
        <dbReference type="ChEBI" id="CHEBI:29035"/>
    </cofactor>
</comment>
<feature type="region of interest" description="Disordered" evidence="20">
    <location>
        <begin position="881"/>
        <end position="959"/>
    </location>
</feature>
<dbReference type="GO" id="GO:0046872">
    <property type="term" value="F:metal ion binding"/>
    <property type="evidence" value="ECO:0007669"/>
    <property type="project" value="UniProtKB-KW"/>
</dbReference>
<dbReference type="CDD" id="cd01366">
    <property type="entry name" value="KISc_C_terminal"/>
    <property type="match status" value="1"/>
</dbReference>
<dbReference type="CDD" id="cd00143">
    <property type="entry name" value="PP2Cc"/>
    <property type="match status" value="1"/>
</dbReference>
<feature type="compositionally biased region" description="Basic and acidic residues" evidence="20">
    <location>
        <begin position="267"/>
        <end position="283"/>
    </location>
</feature>
<keyword evidence="10 18" id="KW-0067">ATP-binding</keyword>
<feature type="region of interest" description="Disordered" evidence="20">
    <location>
        <begin position="751"/>
        <end position="852"/>
    </location>
</feature>
<evidence type="ECO:0000259" key="22">
    <source>
        <dbReference type="PROSITE" id="PS50067"/>
    </source>
</evidence>
<dbReference type="SUPFAM" id="SSF81606">
    <property type="entry name" value="PP2C-like"/>
    <property type="match status" value="1"/>
</dbReference>
<feature type="compositionally biased region" description="Polar residues" evidence="20">
    <location>
        <begin position="762"/>
        <end position="782"/>
    </location>
</feature>
<dbReference type="Proteomes" id="UP000428333">
    <property type="component" value="Linkage Group LG13"/>
</dbReference>
<keyword evidence="12" id="KW-0904">Protein phosphatase</keyword>
<dbReference type="GO" id="GO:0003777">
    <property type="term" value="F:microtubule motor activity"/>
    <property type="evidence" value="ECO:0007669"/>
    <property type="project" value="InterPro"/>
</dbReference>
<feature type="region of interest" description="Disordered" evidence="20">
    <location>
        <begin position="267"/>
        <end position="287"/>
    </location>
</feature>
<dbReference type="GO" id="GO:0005524">
    <property type="term" value="F:ATP binding"/>
    <property type="evidence" value="ECO:0007669"/>
    <property type="project" value="UniProtKB-UniRule"/>
</dbReference>
<dbReference type="PROSITE" id="PS51746">
    <property type="entry name" value="PPM_2"/>
    <property type="match status" value="1"/>
</dbReference>
<feature type="binding site" evidence="18">
    <location>
        <begin position="479"/>
        <end position="486"/>
    </location>
    <ligand>
        <name>ATP</name>
        <dbReference type="ChEBI" id="CHEBI:30616"/>
    </ligand>
</feature>
<evidence type="ECO:0000256" key="13">
    <source>
        <dbReference type="ARBA" id="ARBA00023054"/>
    </source>
</evidence>
<evidence type="ECO:0000256" key="5">
    <source>
        <dbReference type="ARBA" id="ARBA00013081"/>
    </source>
</evidence>
<dbReference type="Gene3D" id="1.10.418.10">
    <property type="entry name" value="Calponin-like domain"/>
    <property type="match status" value="1"/>
</dbReference>
<dbReference type="EMBL" id="QEFC01003735">
    <property type="protein sequence ID" value="KAE9446636.1"/>
    <property type="molecule type" value="Genomic_DNA"/>
</dbReference>
<comment type="caution">
    <text evidence="24">The sequence shown here is derived from an EMBL/GenBank/DDBJ whole genome shotgun (WGS) entry which is preliminary data.</text>
</comment>
<feature type="compositionally biased region" description="Polar residues" evidence="20">
    <location>
        <begin position="908"/>
        <end position="918"/>
    </location>
</feature>
<feature type="coiled-coil region" evidence="19">
    <location>
        <begin position="335"/>
        <end position="404"/>
    </location>
</feature>
<evidence type="ECO:0000256" key="20">
    <source>
        <dbReference type="SAM" id="MobiDB-lite"/>
    </source>
</evidence>
<keyword evidence="6" id="KW-0493">Microtubule</keyword>
<reference evidence="24 25" key="1">
    <citation type="journal article" date="2019" name="Genome Biol. Evol.">
        <title>The Rhododendron genome and chromosomal organization provide insight into shared whole-genome duplications across the heath family (Ericaceae).</title>
        <authorList>
            <person name="Soza V.L."/>
            <person name="Lindsley D."/>
            <person name="Waalkes A."/>
            <person name="Ramage E."/>
            <person name="Patwardhan R.P."/>
            <person name="Burton J.N."/>
            <person name="Adey A."/>
            <person name="Kumar A."/>
            <person name="Qiu R."/>
            <person name="Shendure J."/>
            <person name="Hall B."/>
        </authorList>
    </citation>
    <scope>NUCLEOTIDE SEQUENCE [LARGE SCALE GENOMIC DNA]</scope>
    <source>
        <strain evidence="24">RSF 1966-606</strain>
    </source>
</reference>
<dbReference type="GO" id="GO:0008017">
    <property type="term" value="F:microtubule binding"/>
    <property type="evidence" value="ECO:0007669"/>
    <property type="project" value="InterPro"/>
</dbReference>
<name>A0A6A4KDJ7_9ERIC</name>
<dbReference type="FunFam" id="1.10.418.10:FF:000062">
    <property type="entry name" value="Kinesin-like protein KIN-14I isoform A"/>
    <property type="match status" value="1"/>
</dbReference>
<evidence type="ECO:0000259" key="21">
    <source>
        <dbReference type="PROSITE" id="PS50021"/>
    </source>
</evidence>
<feature type="non-terminal residue" evidence="24">
    <location>
        <position position="1"/>
    </location>
</feature>
<dbReference type="InterPro" id="IPR036872">
    <property type="entry name" value="CH_dom_sf"/>
</dbReference>
<feature type="domain" description="Calponin-homology (CH)" evidence="21">
    <location>
        <begin position="38"/>
        <end position="160"/>
    </location>
</feature>
<comment type="similarity">
    <text evidence="4">Belongs to the TRAFAC class myosin-kinesin ATPase superfamily. Kinesin family. KIN-14 subfamily.</text>
</comment>
<evidence type="ECO:0000259" key="23">
    <source>
        <dbReference type="PROSITE" id="PS51746"/>
    </source>
</evidence>
<dbReference type="GO" id="GO:0007018">
    <property type="term" value="P:microtubule-based movement"/>
    <property type="evidence" value="ECO:0007669"/>
    <property type="project" value="InterPro"/>
</dbReference>
<dbReference type="SMART" id="SM00331">
    <property type="entry name" value="PP2C_SIG"/>
    <property type="match status" value="1"/>
</dbReference>
<keyword evidence="8 18" id="KW-0547">Nucleotide-binding</keyword>
<dbReference type="InterPro" id="IPR001715">
    <property type="entry name" value="CH_dom"/>
</dbReference>
<dbReference type="PANTHER" id="PTHR47972:SF12">
    <property type="entry name" value="KINESIN-LIKE PROTEIN KIN-14H"/>
    <property type="match status" value="1"/>
</dbReference>
<dbReference type="SMART" id="SM00332">
    <property type="entry name" value="PP2Cc"/>
    <property type="match status" value="1"/>
</dbReference>
<protein>
    <recommendedName>
        <fullName evidence="5">protein-serine/threonine phosphatase</fullName>
        <ecNumber evidence="5">3.1.3.16</ecNumber>
    </recommendedName>
</protein>
<dbReference type="Gene3D" id="3.60.40.10">
    <property type="entry name" value="PPM-type phosphatase domain"/>
    <property type="match status" value="1"/>
</dbReference>
<sequence>MEGVLPFSAASVVEDVLQQHGKRLNDVDLASRKAEEASLRRYEAARWLRKTVGVVAGKDLPAEPSEEDFRLGLRSGIILCNVINKVQPGAVPKVVEAPADTGIIPDGAALSAYQYFENVRNFLVAVEEMGLPTFEASDLEQGGKSSRIVNCVLAMRSYNDWKQGGGNGLWKFGGTSKPTTFGKQFVRKNSEPFMGSLRNLSTEKSLDSVSSEQSLSSDFGNDINQMGTSNSLNMLVRELLSDKKPEEIPFIVENMLGKVMEEFEHRLASQKDHQAKTPPRDVDVSDPDMCFPKSSCGETEMEDTAKTKNLKEECSNEEDINERAKGLNIKPQMLVEKQHRDVQELKNTLHTAKSDLQFLQMKYQVEFNTLGRHLHGLAYAASGYQRVLEENRKLYNQVQDLKVRPFLPGQPNSVSTVDRLDEGSITINTPAKYGKDGRKSFTFNKNFGPSATQEEVFADTQPLIRSALDGYNVCIFAYGQTGSGKTHTMTGPKELTQESVGVNYRALSDLFLISEQRKETISYEISVQMIEIYNEQVRDLLVTDGLNKRYPFERKFSQNGVNVPEANLVPVSSTSEVIKLMNLGQKNRAVGATSMNDRSSRSHSCLTVHVQGRELASGTTLRGSMHLVDLAGSERVDKSEVVGDRLKEAQHINKSLSALGDVISSLSQKNSHVPYRNSKLTQLLQDSLGGQAKTLMFVHISPEPDAVGETISTLKFAERVSTVELGAARINKDNSDVKELKEQIANLKAALARKEEEPDSAYLSTLSSPERQRMNSARSSPSHPHWQSAGDVSANRGQPTENVGHLEFRNNTTTSKVKRRSLDPQDFLMNSPPTPPVGSLAASLKEDEKSKPSDWVDKIMLNRQSSHIDIGLCSDVTLPGRWEEDNRQPPEMIYQRHSPDPSKIYSEQPFSKLSGNGKESQDNDVHRNRYETAATDESDELEAATSDSSETDLLWQPNLPRVSSVPNGLGLKTKRPILKQVKSPETRYHLCLLEFNSTAADTEALQWFHFTVAQDRKAARESSRSVAGNVLGFGNGGFGNVKILGKMSQTGGSSRMRQKPSLVALGTLIGRELRGEKIEKPTIKYGQAALAKKGEDYFLIKPDCQRIPGNPSTPLSVFAIFDGHNGISAAIFAKENLLNNVLSAIPQGIGREEWLQALPRALVAGETSGTTVTFVVIDGWTVTVASVGDSRCILDTQGGVVSLLTVDHRLEENVEERERVTASGGEVGRLNIFGGDGVGPLRCWPGGLCLSRSIGDTDVGEFIVPIPHVKQVKLSNAGGRLIIASDGIWDALSSDMAAESCRGLPAELAAKLVVKEALRSRGLKDDTTCLVVDIIPFDHPVLPKPSKKKQNPLSSLIFGKKTQNSGKGPKLSAVGAVEELFEEGSAMLAERLGKDFPLTANSGLLRCAICQTDQSPSDGLSVNSGPYFLPASKPWEGPFLCATCRRKKDAMEGKRPSTRTVTA</sequence>
<dbReference type="PROSITE" id="PS00411">
    <property type="entry name" value="KINESIN_MOTOR_1"/>
    <property type="match status" value="1"/>
</dbReference>
<dbReference type="SMART" id="SM00129">
    <property type="entry name" value="KISc"/>
    <property type="match status" value="1"/>
</dbReference>
<comment type="catalytic activity">
    <reaction evidence="16">
        <text>O-phospho-L-seryl-[protein] + H2O = L-seryl-[protein] + phosphate</text>
        <dbReference type="Rhea" id="RHEA:20629"/>
        <dbReference type="Rhea" id="RHEA-COMP:9863"/>
        <dbReference type="Rhea" id="RHEA-COMP:11604"/>
        <dbReference type="ChEBI" id="CHEBI:15377"/>
        <dbReference type="ChEBI" id="CHEBI:29999"/>
        <dbReference type="ChEBI" id="CHEBI:43474"/>
        <dbReference type="ChEBI" id="CHEBI:83421"/>
        <dbReference type="EC" id="3.1.3.16"/>
    </reaction>
</comment>
<dbReference type="InterPro" id="IPR027417">
    <property type="entry name" value="P-loop_NTPase"/>
</dbReference>
<evidence type="ECO:0000256" key="3">
    <source>
        <dbReference type="ARBA" id="ARBA00006702"/>
    </source>
</evidence>
<evidence type="ECO:0000256" key="8">
    <source>
        <dbReference type="ARBA" id="ARBA00022741"/>
    </source>
</evidence>
<evidence type="ECO:0000256" key="12">
    <source>
        <dbReference type="ARBA" id="ARBA00022912"/>
    </source>
</evidence>
<dbReference type="CDD" id="cd21203">
    <property type="entry name" value="CH_AtKIN14-like"/>
    <property type="match status" value="1"/>
</dbReference>
<dbReference type="Gene3D" id="3.40.850.10">
    <property type="entry name" value="Kinesin motor domain"/>
    <property type="match status" value="1"/>
</dbReference>
<dbReference type="FunFam" id="3.60.40.10:FF:000013">
    <property type="entry name" value="probable protein phosphatase 2C 5"/>
    <property type="match status" value="1"/>
</dbReference>